<feature type="domain" description="EamA" evidence="2">
    <location>
        <begin position="166"/>
        <end position="300"/>
    </location>
</feature>
<keyword evidence="1" id="KW-1133">Transmembrane helix</keyword>
<dbReference type="PANTHER" id="PTHR12715">
    <property type="entry name" value="TRANSPORTER, DRUG/METABOLITE EXPORTER FAMILY"/>
    <property type="match status" value="1"/>
</dbReference>
<reference evidence="3 4" key="1">
    <citation type="submission" date="2016-10" db="EMBL/GenBank/DDBJ databases">
        <authorList>
            <person name="de Groot N.N."/>
        </authorList>
    </citation>
    <scope>NUCLEOTIDE SEQUENCE [LARGE SCALE GENOMIC DNA]</scope>
    <source>
        <strain evidence="3 4">DSM 26656</strain>
    </source>
</reference>
<evidence type="ECO:0000313" key="4">
    <source>
        <dbReference type="Proteomes" id="UP000236743"/>
    </source>
</evidence>
<dbReference type="InterPro" id="IPR037185">
    <property type="entry name" value="EmrE-like"/>
</dbReference>
<dbReference type="PANTHER" id="PTHR12715:SF4">
    <property type="entry name" value="EAMA DOMAIN-CONTAINING PROTEIN"/>
    <property type="match status" value="1"/>
</dbReference>
<feature type="transmembrane region" description="Helical" evidence="1">
    <location>
        <begin position="229"/>
        <end position="249"/>
    </location>
</feature>
<keyword evidence="1" id="KW-0472">Membrane</keyword>
<sequence length="303" mass="31269">MSSSSASLPLKTAPGSGAMDPATLGLAIFTIIAWASAFPAIRAALGGFGPLELGSVRFAIAAVPAALFLAITRPKLPEWRDAWRFGFGGLVFVAGYTVLLNLGQQTVSAGAASFIININPIITAALAMLVLGERFSGSQWLGSAISLSGVGLIAFGQNGAALDLGFGVLLVLGAAFCNSLTTIVQKPLFAHHKPLTVTAWNMVVGGLLLTPFLPSGIAQAETASTESLYAMLYLAIVPSLITYATWTTLLSRLPAARASNLLYAAPPVATLISFLWLGEVPTLFGILGGAMALGGVVIVNLKR</sequence>
<dbReference type="SUPFAM" id="SSF103481">
    <property type="entry name" value="Multidrug resistance efflux transporter EmrE"/>
    <property type="match status" value="2"/>
</dbReference>
<keyword evidence="1" id="KW-0812">Transmembrane</keyword>
<organism evidence="3 4">
    <name type="scientific">Bosea lathyri</name>
    <dbReference type="NCBI Taxonomy" id="1036778"/>
    <lineage>
        <taxon>Bacteria</taxon>
        <taxon>Pseudomonadati</taxon>
        <taxon>Pseudomonadota</taxon>
        <taxon>Alphaproteobacteria</taxon>
        <taxon>Hyphomicrobiales</taxon>
        <taxon>Boseaceae</taxon>
        <taxon>Bosea</taxon>
    </lineage>
</organism>
<feature type="domain" description="EamA" evidence="2">
    <location>
        <begin position="26"/>
        <end position="154"/>
    </location>
</feature>
<dbReference type="InterPro" id="IPR052756">
    <property type="entry name" value="Alkyne_AA_exporter"/>
</dbReference>
<dbReference type="AlphaFoldDB" id="A0A1H5WXS8"/>
<evidence type="ECO:0000259" key="2">
    <source>
        <dbReference type="Pfam" id="PF00892"/>
    </source>
</evidence>
<dbReference type="RefSeq" id="WP_425290322.1">
    <property type="nucleotide sequence ID" value="NZ_FNUY01000003.1"/>
</dbReference>
<protein>
    <submittedName>
        <fullName evidence="3">Permease of the drug/metabolite transporter (DMT) superfamily</fullName>
    </submittedName>
</protein>
<feature type="transmembrane region" description="Helical" evidence="1">
    <location>
        <begin position="164"/>
        <end position="183"/>
    </location>
</feature>
<dbReference type="GO" id="GO:0016020">
    <property type="term" value="C:membrane"/>
    <property type="evidence" value="ECO:0007669"/>
    <property type="project" value="InterPro"/>
</dbReference>
<feature type="transmembrane region" description="Helical" evidence="1">
    <location>
        <begin position="83"/>
        <end position="103"/>
    </location>
</feature>
<feature type="transmembrane region" description="Helical" evidence="1">
    <location>
        <begin position="53"/>
        <end position="71"/>
    </location>
</feature>
<dbReference type="InterPro" id="IPR000620">
    <property type="entry name" value="EamA_dom"/>
</dbReference>
<name>A0A1H5WXS8_9HYPH</name>
<feature type="transmembrane region" description="Helical" evidence="1">
    <location>
        <begin position="109"/>
        <end position="131"/>
    </location>
</feature>
<dbReference type="Pfam" id="PF00892">
    <property type="entry name" value="EamA"/>
    <property type="match status" value="2"/>
</dbReference>
<accession>A0A1H5WXS8</accession>
<feature type="transmembrane region" description="Helical" evidence="1">
    <location>
        <begin position="261"/>
        <end position="277"/>
    </location>
</feature>
<evidence type="ECO:0000256" key="1">
    <source>
        <dbReference type="SAM" id="Phobius"/>
    </source>
</evidence>
<evidence type="ECO:0000313" key="3">
    <source>
        <dbReference type="EMBL" id="SEG04294.1"/>
    </source>
</evidence>
<keyword evidence="4" id="KW-1185">Reference proteome</keyword>
<feature type="transmembrane region" description="Helical" evidence="1">
    <location>
        <begin position="283"/>
        <end position="301"/>
    </location>
</feature>
<feature type="transmembrane region" description="Helical" evidence="1">
    <location>
        <begin position="21"/>
        <end position="41"/>
    </location>
</feature>
<dbReference type="Proteomes" id="UP000236743">
    <property type="component" value="Unassembled WGS sequence"/>
</dbReference>
<proteinExistence type="predicted"/>
<feature type="transmembrane region" description="Helical" evidence="1">
    <location>
        <begin position="195"/>
        <end position="217"/>
    </location>
</feature>
<dbReference type="EMBL" id="FNUY01000003">
    <property type="protein sequence ID" value="SEG04294.1"/>
    <property type="molecule type" value="Genomic_DNA"/>
</dbReference>
<dbReference type="Gene3D" id="1.10.3730.20">
    <property type="match status" value="1"/>
</dbReference>
<gene>
    <name evidence="3" type="ORF">SAMN04488115_10315</name>
</gene>